<feature type="region of interest" description="Disordered" evidence="1">
    <location>
        <begin position="89"/>
        <end position="110"/>
    </location>
</feature>
<feature type="region of interest" description="Disordered" evidence="1">
    <location>
        <begin position="239"/>
        <end position="259"/>
    </location>
</feature>
<gene>
    <name evidence="2" type="ORF">ASPGLDRAFT_24011</name>
</gene>
<evidence type="ECO:0000256" key="1">
    <source>
        <dbReference type="SAM" id="MobiDB-lite"/>
    </source>
</evidence>
<dbReference type="VEuPathDB" id="FungiDB:ASPGLDRAFT_24011"/>
<name>A0A1L9VPG3_ASPGL</name>
<evidence type="ECO:0000313" key="3">
    <source>
        <dbReference type="Proteomes" id="UP000184300"/>
    </source>
</evidence>
<proteinExistence type="predicted"/>
<feature type="compositionally biased region" description="Basic and acidic residues" evidence="1">
    <location>
        <begin position="245"/>
        <end position="258"/>
    </location>
</feature>
<evidence type="ECO:0000313" key="2">
    <source>
        <dbReference type="EMBL" id="OJJ85818.1"/>
    </source>
</evidence>
<dbReference type="RefSeq" id="XP_022402512.1">
    <property type="nucleotide sequence ID" value="XM_022543357.1"/>
</dbReference>
<evidence type="ECO:0008006" key="4">
    <source>
        <dbReference type="Google" id="ProtNLM"/>
    </source>
</evidence>
<reference evidence="3" key="1">
    <citation type="journal article" date="2017" name="Genome Biol.">
        <title>Comparative genomics reveals high biological diversity and specific adaptations in the industrially and medically important fungal genus Aspergillus.</title>
        <authorList>
            <person name="de Vries R.P."/>
            <person name="Riley R."/>
            <person name="Wiebenga A."/>
            <person name="Aguilar-Osorio G."/>
            <person name="Amillis S."/>
            <person name="Uchima C.A."/>
            <person name="Anderluh G."/>
            <person name="Asadollahi M."/>
            <person name="Askin M."/>
            <person name="Barry K."/>
            <person name="Battaglia E."/>
            <person name="Bayram O."/>
            <person name="Benocci T."/>
            <person name="Braus-Stromeyer S.A."/>
            <person name="Caldana C."/>
            <person name="Canovas D."/>
            <person name="Cerqueira G.C."/>
            <person name="Chen F."/>
            <person name="Chen W."/>
            <person name="Choi C."/>
            <person name="Clum A."/>
            <person name="Dos Santos R.A."/>
            <person name="Damasio A.R."/>
            <person name="Diallinas G."/>
            <person name="Emri T."/>
            <person name="Fekete E."/>
            <person name="Flipphi M."/>
            <person name="Freyberg S."/>
            <person name="Gallo A."/>
            <person name="Gournas C."/>
            <person name="Habgood R."/>
            <person name="Hainaut M."/>
            <person name="Harispe M.L."/>
            <person name="Henrissat B."/>
            <person name="Hilden K.S."/>
            <person name="Hope R."/>
            <person name="Hossain A."/>
            <person name="Karabika E."/>
            <person name="Karaffa L."/>
            <person name="Karanyi Z."/>
            <person name="Krasevec N."/>
            <person name="Kuo A."/>
            <person name="Kusch H."/>
            <person name="LaButti K."/>
            <person name="Lagendijk E.L."/>
            <person name="Lapidus A."/>
            <person name="Levasseur A."/>
            <person name="Lindquist E."/>
            <person name="Lipzen A."/>
            <person name="Logrieco A.F."/>
            <person name="MacCabe A."/>
            <person name="Maekelae M.R."/>
            <person name="Malavazi I."/>
            <person name="Melin P."/>
            <person name="Meyer V."/>
            <person name="Mielnichuk N."/>
            <person name="Miskei M."/>
            <person name="Molnar A.P."/>
            <person name="Mule G."/>
            <person name="Ngan C.Y."/>
            <person name="Orejas M."/>
            <person name="Orosz E."/>
            <person name="Ouedraogo J.P."/>
            <person name="Overkamp K.M."/>
            <person name="Park H.-S."/>
            <person name="Perrone G."/>
            <person name="Piumi F."/>
            <person name="Punt P.J."/>
            <person name="Ram A.F."/>
            <person name="Ramon A."/>
            <person name="Rauscher S."/>
            <person name="Record E."/>
            <person name="Riano-Pachon D.M."/>
            <person name="Robert V."/>
            <person name="Roehrig J."/>
            <person name="Ruller R."/>
            <person name="Salamov A."/>
            <person name="Salih N.S."/>
            <person name="Samson R.A."/>
            <person name="Sandor E."/>
            <person name="Sanguinetti M."/>
            <person name="Schuetze T."/>
            <person name="Sepcic K."/>
            <person name="Shelest E."/>
            <person name="Sherlock G."/>
            <person name="Sophianopoulou V."/>
            <person name="Squina F.M."/>
            <person name="Sun H."/>
            <person name="Susca A."/>
            <person name="Todd R.B."/>
            <person name="Tsang A."/>
            <person name="Unkles S.E."/>
            <person name="van de Wiele N."/>
            <person name="van Rossen-Uffink D."/>
            <person name="Oliveira J.V."/>
            <person name="Vesth T.C."/>
            <person name="Visser J."/>
            <person name="Yu J.-H."/>
            <person name="Zhou M."/>
            <person name="Andersen M.R."/>
            <person name="Archer D.B."/>
            <person name="Baker S.E."/>
            <person name="Benoit I."/>
            <person name="Brakhage A.A."/>
            <person name="Braus G.H."/>
            <person name="Fischer R."/>
            <person name="Frisvad J.C."/>
            <person name="Goldman G.H."/>
            <person name="Houbraken J."/>
            <person name="Oakley B."/>
            <person name="Pocsi I."/>
            <person name="Scazzocchio C."/>
            <person name="Seiboth B."/>
            <person name="vanKuyk P.A."/>
            <person name="Wortman J."/>
            <person name="Dyer P.S."/>
            <person name="Grigoriev I.V."/>
        </authorList>
    </citation>
    <scope>NUCLEOTIDE SEQUENCE [LARGE SCALE GENOMIC DNA]</scope>
    <source>
        <strain evidence="3">CBS 516.65</strain>
    </source>
</reference>
<dbReference type="OrthoDB" id="3199516at2759"/>
<sequence length="484" mass="54932">MNLLNLPAEILEDIAKEVRRTNSLAPLALTCSALHALVIPILYSRFEIVWPQYSMDYSKTEKALQYGLRTLVMGKNFFQSDTTCSYQQSTLQKPAPTTTDNYNNNPKEKVRRGNNYAKYTRKFLLEFHWPRYYRDSGENNGTLIALAVARMIHLETFSLTVLDIDEPFYLEEMTGLIEQSRNQLRELRIGIASQANNEGWTRPSDTIPLNSSTDWPKPGGVLEILTGLFKNAASAVAGSTVENQTSHDDTSSREEVPMHHVQPADTGLSNQAAGNLQSSDNQSINLRGSSHAFLELDVLELERATMSIPIMMRVMEWTDLTTLTILDCGEHEQFWRALHDQYIPCTTRDSAAKNADQKGSCIGTETPDFFPLRIKHLHTDAVSRSLILFIKEAVAPNTLESAFLHEAPSYYESPVSIDSIYRNVLRRHHSSLKRILVYVAGYLEDDSSHLRKWNFNRVILSFMSRKMPQLLELSMGIDRSDYVS</sequence>
<dbReference type="AlphaFoldDB" id="A0A1L9VPG3"/>
<dbReference type="STRING" id="1160497.A0A1L9VPG3"/>
<accession>A0A1L9VPG3</accession>
<dbReference type="EMBL" id="KV878893">
    <property type="protein sequence ID" value="OJJ85818.1"/>
    <property type="molecule type" value="Genomic_DNA"/>
</dbReference>
<organism evidence="2 3">
    <name type="scientific">Aspergillus glaucus CBS 516.65</name>
    <dbReference type="NCBI Taxonomy" id="1160497"/>
    <lineage>
        <taxon>Eukaryota</taxon>
        <taxon>Fungi</taxon>
        <taxon>Dikarya</taxon>
        <taxon>Ascomycota</taxon>
        <taxon>Pezizomycotina</taxon>
        <taxon>Eurotiomycetes</taxon>
        <taxon>Eurotiomycetidae</taxon>
        <taxon>Eurotiales</taxon>
        <taxon>Aspergillaceae</taxon>
        <taxon>Aspergillus</taxon>
        <taxon>Aspergillus subgen. Aspergillus</taxon>
    </lineage>
</organism>
<dbReference type="Proteomes" id="UP000184300">
    <property type="component" value="Unassembled WGS sequence"/>
</dbReference>
<protein>
    <recommendedName>
        <fullName evidence="4">F-box domain-containing protein</fullName>
    </recommendedName>
</protein>
<feature type="compositionally biased region" description="Polar residues" evidence="1">
    <location>
        <begin position="89"/>
        <end position="105"/>
    </location>
</feature>
<keyword evidence="3" id="KW-1185">Reference proteome</keyword>
<dbReference type="GeneID" id="34459618"/>